<dbReference type="KEGG" id="spar:SPRG_04321"/>
<gene>
    <name evidence="1" type="ORF">SPRG_04321</name>
</gene>
<dbReference type="Proteomes" id="UP000030745">
    <property type="component" value="Unassembled WGS sequence"/>
</dbReference>
<dbReference type="Gene3D" id="3.80.10.10">
    <property type="entry name" value="Ribonuclease Inhibitor"/>
    <property type="match status" value="1"/>
</dbReference>
<evidence type="ECO:0000313" key="1">
    <source>
        <dbReference type="EMBL" id="KDO30407.1"/>
    </source>
</evidence>
<dbReference type="AlphaFoldDB" id="A0A067CUD8"/>
<accession>A0A067CUD8</accession>
<sequence>MDHDAVIAFCEALQASTTLQELTISDVPSFGGFHGRTLPVSLKRFEWNMGDDEVVDDATLTDLATAVGPTQLQHLLCNGFGSLATRPAAAPMLSQLQSLVVYQIDPDTMEALIAGVASVPALTSLELAMNDESSTRTIEHLMASLATTCVHLQTLHISADALTRERLVLVLSGVLELPQLTSLHVSVCLFEVVHVLPELVAAELPLVLRALARVPDVPFVLQKPSRVDAFVGNALAPRSDPQHQCRLDTGIYR</sequence>
<name>A0A067CUD8_SAPPC</name>
<dbReference type="VEuPathDB" id="FungiDB:SPRG_04321"/>
<proteinExistence type="predicted"/>
<dbReference type="GeneID" id="24126771"/>
<reference evidence="1 2" key="1">
    <citation type="journal article" date="2013" name="PLoS Genet.">
        <title>Distinctive expansion of potential virulence genes in the genome of the oomycete fish pathogen Saprolegnia parasitica.</title>
        <authorList>
            <person name="Jiang R.H."/>
            <person name="de Bruijn I."/>
            <person name="Haas B.J."/>
            <person name="Belmonte R."/>
            <person name="Lobach L."/>
            <person name="Christie J."/>
            <person name="van den Ackerveken G."/>
            <person name="Bottin A."/>
            <person name="Bulone V."/>
            <person name="Diaz-Moreno S.M."/>
            <person name="Dumas B."/>
            <person name="Fan L."/>
            <person name="Gaulin E."/>
            <person name="Govers F."/>
            <person name="Grenville-Briggs L.J."/>
            <person name="Horner N.R."/>
            <person name="Levin J.Z."/>
            <person name="Mammella M."/>
            <person name="Meijer H.J."/>
            <person name="Morris P."/>
            <person name="Nusbaum C."/>
            <person name="Oome S."/>
            <person name="Phillips A.J."/>
            <person name="van Rooyen D."/>
            <person name="Rzeszutek E."/>
            <person name="Saraiva M."/>
            <person name="Secombes C.J."/>
            <person name="Seidl M.F."/>
            <person name="Snel B."/>
            <person name="Stassen J.H."/>
            <person name="Sykes S."/>
            <person name="Tripathy S."/>
            <person name="van den Berg H."/>
            <person name="Vega-Arreguin J.C."/>
            <person name="Wawra S."/>
            <person name="Young S.K."/>
            <person name="Zeng Q."/>
            <person name="Dieguez-Uribeondo J."/>
            <person name="Russ C."/>
            <person name="Tyler B.M."/>
            <person name="van West P."/>
        </authorList>
    </citation>
    <scope>NUCLEOTIDE SEQUENCE [LARGE SCALE GENOMIC DNA]</scope>
    <source>
        <strain evidence="1 2">CBS 223.65</strain>
    </source>
</reference>
<evidence type="ECO:0000313" key="2">
    <source>
        <dbReference type="Proteomes" id="UP000030745"/>
    </source>
</evidence>
<dbReference type="RefSeq" id="XP_012198642.1">
    <property type="nucleotide sequence ID" value="XM_012343252.1"/>
</dbReference>
<organism evidence="1 2">
    <name type="scientific">Saprolegnia parasitica (strain CBS 223.65)</name>
    <dbReference type="NCBI Taxonomy" id="695850"/>
    <lineage>
        <taxon>Eukaryota</taxon>
        <taxon>Sar</taxon>
        <taxon>Stramenopiles</taxon>
        <taxon>Oomycota</taxon>
        <taxon>Saprolegniomycetes</taxon>
        <taxon>Saprolegniales</taxon>
        <taxon>Saprolegniaceae</taxon>
        <taxon>Saprolegnia</taxon>
    </lineage>
</organism>
<dbReference type="InterPro" id="IPR032675">
    <property type="entry name" value="LRR_dom_sf"/>
</dbReference>
<protein>
    <submittedName>
        <fullName evidence="1">Uncharacterized protein</fullName>
    </submittedName>
</protein>
<dbReference type="EMBL" id="KK583201">
    <property type="protein sequence ID" value="KDO30407.1"/>
    <property type="molecule type" value="Genomic_DNA"/>
</dbReference>
<dbReference type="SUPFAM" id="SSF52047">
    <property type="entry name" value="RNI-like"/>
    <property type="match status" value="1"/>
</dbReference>
<keyword evidence="2" id="KW-1185">Reference proteome</keyword>